<feature type="domain" description="HTH gntR-type" evidence="4">
    <location>
        <begin position="11"/>
        <end position="78"/>
    </location>
</feature>
<dbReference type="AlphaFoldDB" id="A0A927D163"/>
<evidence type="ECO:0000259" key="4">
    <source>
        <dbReference type="PROSITE" id="PS50949"/>
    </source>
</evidence>
<keyword evidence="2" id="KW-0238">DNA-binding</keyword>
<keyword evidence="1" id="KW-0805">Transcription regulation</keyword>
<dbReference type="GO" id="GO:0003677">
    <property type="term" value="F:DNA binding"/>
    <property type="evidence" value="ECO:0007669"/>
    <property type="project" value="UniProtKB-KW"/>
</dbReference>
<keyword evidence="3" id="KW-0804">Transcription</keyword>
<dbReference type="PANTHER" id="PTHR43537:SF24">
    <property type="entry name" value="GLUCONATE OPERON TRANSCRIPTIONAL REPRESSOR"/>
    <property type="match status" value="1"/>
</dbReference>
<sequence length="228" mass="26657">MVKMLPRLPSENNINYSYRAIKEAILSLELKPGQLLSVGELAEALKVSSTPIKNALWKLQQEHLVDLIPQVGSYVSEINPELVEEAACMWFDLEKEYLKLACDNFPEESFNRLKRIIRFQELLLDSTLDQGELARKFDELDDNFHSTIFHSHHRNNTWKAISQMASDYHRMFNLTRSEHCFEDSITEHKNILAIIENKEAERVEAVLRNHILKPVYDWKEIGDEYLIT</sequence>
<dbReference type="InterPro" id="IPR000524">
    <property type="entry name" value="Tscrpt_reg_HTH_GntR"/>
</dbReference>
<dbReference type="Pfam" id="PF07729">
    <property type="entry name" value="FCD"/>
    <property type="match status" value="1"/>
</dbReference>
<dbReference type="Pfam" id="PF00392">
    <property type="entry name" value="GntR"/>
    <property type="match status" value="1"/>
</dbReference>
<dbReference type="Gene3D" id="1.10.10.10">
    <property type="entry name" value="Winged helix-like DNA-binding domain superfamily/Winged helix DNA-binding domain"/>
    <property type="match status" value="1"/>
</dbReference>
<dbReference type="GO" id="GO:0003700">
    <property type="term" value="F:DNA-binding transcription factor activity"/>
    <property type="evidence" value="ECO:0007669"/>
    <property type="project" value="InterPro"/>
</dbReference>
<dbReference type="Proteomes" id="UP000602076">
    <property type="component" value="Unassembled WGS sequence"/>
</dbReference>
<dbReference type="InterPro" id="IPR036388">
    <property type="entry name" value="WH-like_DNA-bd_sf"/>
</dbReference>
<protein>
    <submittedName>
        <fullName evidence="5">GntR family transcriptional regulator</fullName>
    </submittedName>
</protein>
<evidence type="ECO:0000313" key="6">
    <source>
        <dbReference type="Proteomes" id="UP000602076"/>
    </source>
</evidence>
<reference evidence="5" key="1">
    <citation type="submission" date="2020-09" db="EMBL/GenBank/DDBJ databases">
        <title>Bacillus faecalis sp. nov., a moderately halophilic bacterium isolated from cow faeces.</title>
        <authorList>
            <person name="Jiang L."/>
            <person name="Lee J."/>
        </authorList>
    </citation>
    <scope>NUCLEOTIDE SEQUENCE</scope>
    <source>
        <strain evidence="5">AGMB 02131</strain>
    </source>
</reference>
<gene>
    <name evidence="5" type="ORF">IEO70_12350</name>
</gene>
<keyword evidence="6" id="KW-1185">Reference proteome</keyword>
<evidence type="ECO:0000256" key="2">
    <source>
        <dbReference type="ARBA" id="ARBA00023125"/>
    </source>
</evidence>
<dbReference type="RefSeq" id="WP_190998679.1">
    <property type="nucleotide sequence ID" value="NZ_JACXSI010000028.1"/>
</dbReference>
<dbReference type="InterPro" id="IPR011711">
    <property type="entry name" value="GntR_C"/>
</dbReference>
<evidence type="ECO:0000313" key="5">
    <source>
        <dbReference type="EMBL" id="MBD3109139.1"/>
    </source>
</evidence>
<dbReference type="SMART" id="SM00345">
    <property type="entry name" value="HTH_GNTR"/>
    <property type="match status" value="1"/>
</dbReference>
<dbReference type="EMBL" id="JACXSI010000028">
    <property type="protein sequence ID" value="MBD3109139.1"/>
    <property type="molecule type" value="Genomic_DNA"/>
</dbReference>
<comment type="caution">
    <text evidence="5">The sequence shown here is derived from an EMBL/GenBank/DDBJ whole genome shotgun (WGS) entry which is preliminary data.</text>
</comment>
<proteinExistence type="predicted"/>
<dbReference type="SUPFAM" id="SSF48008">
    <property type="entry name" value="GntR ligand-binding domain-like"/>
    <property type="match status" value="1"/>
</dbReference>
<dbReference type="PANTHER" id="PTHR43537">
    <property type="entry name" value="TRANSCRIPTIONAL REGULATOR, GNTR FAMILY"/>
    <property type="match status" value="1"/>
</dbReference>
<dbReference type="SUPFAM" id="SSF46785">
    <property type="entry name" value="Winged helix' DNA-binding domain"/>
    <property type="match status" value="1"/>
</dbReference>
<evidence type="ECO:0000256" key="1">
    <source>
        <dbReference type="ARBA" id="ARBA00023015"/>
    </source>
</evidence>
<dbReference type="PROSITE" id="PS50949">
    <property type="entry name" value="HTH_GNTR"/>
    <property type="match status" value="1"/>
</dbReference>
<dbReference type="InterPro" id="IPR036390">
    <property type="entry name" value="WH_DNA-bd_sf"/>
</dbReference>
<dbReference type="CDD" id="cd07377">
    <property type="entry name" value="WHTH_GntR"/>
    <property type="match status" value="1"/>
</dbReference>
<dbReference type="Gene3D" id="1.20.120.530">
    <property type="entry name" value="GntR ligand-binding domain-like"/>
    <property type="match status" value="1"/>
</dbReference>
<evidence type="ECO:0000256" key="3">
    <source>
        <dbReference type="ARBA" id="ARBA00023163"/>
    </source>
</evidence>
<organism evidence="5 6">
    <name type="scientific">Peribacillus faecalis</name>
    <dbReference type="NCBI Taxonomy" id="2772559"/>
    <lineage>
        <taxon>Bacteria</taxon>
        <taxon>Bacillati</taxon>
        <taxon>Bacillota</taxon>
        <taxon>Bacilli</taxon>
        <taxon>Bacillales</taxon>
        <taxon>Bacillaceae</taxon>
        <taxon>Peribacillus</taxon>
    </lineage>
</organism>
<dbReference type="SMART" id="SM00895">
    <property type="entry name" value="FCD"/>
    <property type="match status" value="1"/>
</dbReference>
<name>A0A927D163_9BACI</name>
<dbReference type="InterPro" id="IPR008920">
    <property type="entry name" value="TF_FadR/GntR_C"/>
</dbReference>
<accession>A0A927D163</accession>